<dbReference type="InterPro" id="IPR001091">
    <property type="entry name" value="RM_Methyltransferase"/>
</dbReference>
<evidence type="ECO:0000313" key="4">
    <source>
        <dbReference type="EMBL" id="GAI03221.1"/>
    </source>
</evidence>
<organism evidence="4">
    <name type="scientific">marine sediment metagenome</name>
    <dbReference type="NCBI Taxonomy" id="412755"/>
    <lineage>
        <taxon>unclassified sequences</taxon>
        <taxon>metagenomes</taxon>
        <taxon>ecological metagenomes</taxon>
    </lineage>
</organism>
<dbReference type="AlphaFoldDB" id="X1LBI4"/>
<feature type="domain" description="DNA methylase N-4/N-6" evidence="3">
    <location>
        <begin position="5"/>
        <end position="176"/>
    </location>
</feature>
<dbReference type="PRINTS" id="PR00508">
    <property type="entry name" value="S21N4MTFRASE"/>
</dbReference>
<dbReference type="InterPro" id="IPR002941">
    <property type="entry name" value="DNA_methylase_N4/N6"/>
</dbReference>
<feature type="non-terminal residue" evidence="4">
    <location>
        <position position="261"/>
    </location>
</feature>
<keyword evidence="2" id="KW-0808">Transferase</keyword>
<evidence type="ECO:0000256" key="1">
    <source>
        <dbReference type="ARBA" id="ARBA00022603"/>
    </source>
</evidence>
<evidence type="ECO:0000256" key="2">
    <source>
        <dbReference type="ARBA" id="ARBA00022679"/>
    </source>
</evidence>
<comment type="caution">
    <text evidence="4">The sequence shown here is derived from an EMBL/GenBank/DDBJ whole genome shotgun (WGS) entry which is preliminary data.</text>
</comment>
<dbReference type="Gene3D" id="3.40.50.150">
    <property type="entry name" value="Vaccinia Virus protein VP39"/>
    <property type="match status" value="1"/>
</dbReference>
<dbReference type="EMBL" id="BARV01011007">
    <property type="protein sequence ID" value="GAI03221.1"/>
    <property type="molecule type" value="Genomic_DNA"/>
</dbReference>
<dbReference type="GO" id="GO:0005737">
    <property type="term" value="C:cytoplasm"/>
    <property type="evidence" value="ECO:0007669"/>
    <property type="project" value="TreeGrafter"/>
</dbReference>
<accession>X1LBI4</accession>
<name>X1LBI4_9ZZZZ</name>
<dbReference type="GO" id="GO:0032259">
    <property type="term" value="P:methylation"/>
    <property type="evidence" value="ECO:0007669"/>
    <property type="project" value="UniProtKB-KW"/>
</dbReference>
<dbReference type="Pfam" id="PF01555">
    <property type="entry name" value="N6_N4_Mtase"/>
    <property type="match status" value="1"/>
</dbReference>
<sequence>IARLILDDVFGAKCFQSEIIWSYRRWSNSARKLLPAHQTILFYSKGRDFKFNTIFTGYSPTTNVDQILQRRSRDDSNKSVYARDQNGNVVYGGRKRGVPLSDVWEIPFLNPKAKERTGYPTQKPILLLEQIIRLSTDEGDVVLDAFCGSGTTLVAATLLGRSAIGIDISEQAVELTRRRLAEPVKTESKLLKNGLQSYKTANHHALALLNGISYTPVQRNNGIDAFLAETYQGVPIPLRVQRDGETVAEAASALYRAAMTK</sequence>
<gene>
    <name evidence="4" type="ORF">S06H3_21071</name>
</gene>
<dbReference type="InterPro" id="IPR029063">
    <property type="entry name" value="SAM-dependent_MTases_sf"/>
</dbReference>
<dbReference type="CDD" id="cd02440">
    <property type="entry name" value="AdoMet_MTases"/>
    <property type="match status" value="1"/>
</dbReference>
<dbReference type="PANTHER" id="PTHR13370">
    <property type="entry name" value="RNA METHYLASE-RELATED"/>
    <property type="match status" value="1"/>
</dbReference>
<dbReference type="GO" id="GO:0003677">
    <property type="term" value="F:DNA binding"/>
    <property type="evidence" value="ECO:0007669"/>
    <property type="project" value="InterPro"/>
</dbReference>
<proteinExistence type="predicted"/>
<protein>
    <recommendedName>
        <fullName evidence="3">DNA methylase N-4/N-6 domain-containing protein</fullName>
    </recommendedName>
</protein>
<dbReference type="GO" id="GO:0008170">
    <property type="term" value="F:N-methyltransferase activity"/>
    <property type="evidence" value="ECO:0007669"/>
    <property type="project" value="InterPro"/>
</dbReference>
<feature type="non-terminal residue" evidence="4">
    <location>
        <position position="1"/>
    </location>
</feature>
<dbReference type="PANTHER" id="PTHR13370:SF24">
    <property type="entry name" value="TYPE III RESTRICTION-MODIFICATION ENZYME STYLTI MOD SUBUNIT"/>
    <property type="match status" value="1"/>
</dbReference>
<dbReference type="SUPFAM" id="SSF53335">
    <property type="entry name" value="S-adenosyl-L-methionine-dependent methyltransferases"/>
    <property type="match status" value="1"/>
</dbReference>
<keyword evidence="1" id="KW-0489">Methyltransferase</keyword>
<evidence type="ECO:0000259" key="3">
    <source>
        <dbReference type="Pfam" id="PF01555"/>
    </source>
</evidence>
<reference evidence="4" key="1">
    <citation type="journal article" date="2014" name="Front. Microbiol.">
        <title>High frequency of phylogenetically diverse reductive dehalogenase-homologous genes in deep subseafloor sedimentary metagenomes.</title>
        <authorList>
            <person name="Kawai M."/>
            <person name="Futagami T."/>
            <person name="Toyoda A."/>
            <person name="Takaki Y."/>
            <person name="Nishi S."/>
            <person name="Hori S."/>
            <person name="Arai W."/>
            <person name="Tsubouchi T."/>
            <person name="Morono Y."/>
            <person name="Uchiyama I."/>
            <person name="Ito T."/>
            <person name="Fujiyama A."/>
            <person name="Inagaki F."/>
            <person name="Takami H."/>
        </authorList>
    </citation>
    <scope>NUCLEOTIDE SEQUENCE</scope>
    <source>
        <strain evidence="4">Expedition CK06-06</strain>
    </source>
</reference>